<evidence type="ECO:0000313" key="2">
    <source>
        <dbReference type="EMBL" id="NJP32577.1"/>
    </source>
</evidence>
<organism evidence="2 3">
    <name type="scientific">Micromonospora thermarum</name>
    <dbReference type="NCBI Taxonomy" id="2720024"/>
    <lineage>
        <taxon>Bacteria</taxon>
        <taxon>Bacillati</taxon>
        <taxon>Actinomycetota</taxon>
        <taxon>Actinomycetes</taxon>
        <taxon>Micromonosporales</taxon>
        <taxon>Micromonosporaceae</taxon>
        <taxon>Micromonospora</taxon>
    </lineage>
</organism>
<dbReference type="RefSeq" id="WP_168000895.1">
    <property type="nucleotide sequence ID" value="NZ_JAATEO010000010.1"/>
</dbReference>
<accession>A0ABX0Z439</accession>
<evidence type="ECO:0000256" key="1">
    <source>
        <dbReference type="SAM" id="MobiDB-lite"/>
    </source>
</evidence>
<evidence type="ECO:0000313" key="3">
    <source>
        <dbReference type="Proteomes" id="UP000783871"/>
    </source>
</evidence>
<keyword evidence="3" id="KW-1185">Reference proteome</keyword>
<dbReference type="EMBL" id="JAATEO010000010">
    <property type="protein sequence ID" value="NJP32577.1"/>
    <property type="molecule type" value="Genomic_DNA"/>
</dbReference>
<protein>
    <submittedName>
        <fullName evidence="2">Uncharacterized protein</fullName>
    </submittedName>
</protein>
<feature type="region of interest" description="Disordered" evidence="1">
    <location>
        <begin position="136"/>
        <end position="156"/>
    </location>
</feature>
<name>A0ABX0Z439_9ACTN</name>
<proteinExistence type="predicted"/>
<reference evidence="2 3" key="1">
    <citation type="submission" date="2020-03" db="EMBL/GenBank/DDBJ databases">
        <title>WGS of actinomycetes isolated from Thailand.</title>
        <authorList>
            <person name="Thawai C."/>
        </authorList>
    </citation>
    <scope>NUCLEOTIDE SEQUENCE [LARGE SCALE GENOMIC DNA]</scope>
    <source>
        <strain evidence="2 3">HSS6-12</strain>
    </source>
</reference>
<comment type="caution">
    <text evidence="2">The sequence shown here is derived from an EMBL/GenBank/DDBJ whole genome shotgun (WGS) entry which is preliminary data.</text>
</comment>
<gene>
    <name evidence="2" type="ORF">HCJ94_11445</name>
</gene>
<dbReference type="Proteomes" id="UP000783871">
    <property type="component" value="Unassembled WGS sequence"/>
</dbReference>
<sequence>MVRTVWVRPALPAWLDFMIMTVDVGPGEVTCPSGQLVVLDGGYLELWSGDRTPSDEERPATDFAIVGPDAEAAAESFDRQAGTRLYDIPAHSVAELIATFDEHCREHGHDASLRAYQQQVPHRERLRHAVAAREPGFMEPGTAPTPGRWRVARQHP</sequence>